<dbReference type="EMBL" id="QAMZ01000006">
    <property type="protein sequence ID" value="PWL55446.1"/>
    <property type="molecule type" value="Genomic_DNA"/>
</dbReference>
<keyword evidence="1" id="KW-0812">Transmembrane</keyword>
<protein>
    <submittedName>
        <fullName evidence="2">Uncharacterized protein</fullName>
    </submittedName>
</protein>
<sequence>MSIIKEIKNFLKSSVNFISFIIALIPSIMLWIFKPESSVDAWIFVITLYFCFILLWLLIIVMLNLKPVSNSYTLSLITIASNMLLCESNHLVTYDSIVSIYLKENGFENLVGYGIILNIQDDGLIQIEPHILPDTVISHISSEFVEILLEKKHTILIKPTVTQKIINALNSKEVTSNVESF</sequence>
<evidence type="ECO:0000313" key="3">
    <source>
        <dbReference type="Proteomes" id="UP000246114"/>
    </source>
</evidence>
<reference evidence="2 3" key="1">
    <citation type="submission" date="2018-03" db="EMBL/GenBank/DDBJ databases">
        <title>The uncultured portion of the human microbiome is neutrally assembled.</title>
        <authorList>
            <person name="Jeraldo P."/>
            <person name="Boardman L."/>
            <person name="White B.A."/>
            <person name="Nelson H."/>
            <person name="Goldenfeld N."/>
            <person name="Chia N."/>
        </authorList>
    </citation>
    <scope>NUCLEOTIDE SEQUENCE [LARGE SCALE GENOMIC DNA]</scope>
    <source>
        <strain evidence="2">CIM:MAG 903</strain>
    </source>
</reference>
<evidence type="ECO:0000313" key="2">
    <source>
        <dbReference type="EMBL" id="PWL55446.1"/>
    </source>
</evidence>
<organism evidence="2 3">
    <name type="scientific">Clostridium cadaveris</name>
    <dbReference type="NCBI Taxonomy" id="1529"/>
    <lineage>
        <taxon>Bacteria</taxon>
        <taxon>Bacillati</taxon>
        <taxon>Bacillota</taxon>
        <taxon>Clostridia</taxon>
        <taxon>Eubacteriales</taxon>
        <taxon>Clostridiaceae</taxon>
        <taxon>Clostridium</taxon>
    </lineage>
</organism>
<accession>A0A316MAT2</accession>
<gene>
    <name evidence="2" type="ORF">DBY38_01625</name>
</gene>
<comment type="caution">
    <text evidence="2">The sequence shown here is derived from an EMBL/GenBank/DDBJ whole genome shotgun (WGS) entry which is preliminary data.</text>
</comment>
<dbReference type="AlphaFoldDB" id="A0A316MAT2"/>
<proteinExistence type="predicted"/>
<feature type="transmembrane region" description="Helical" evidence="1">
    <location>
        <begin position="39"/>
        <end position="65"/>
    </location>
</feature>
<evidence type="ECO:0000256" key="1">
    <source>
        <dbReference type="SAM" id="Phobius"/>
    </source>
</evidence>
<keyword evidence="1" id="KW-1133">Transmembrane helix</keyword>
<feature type="transmembrane region" description="Helical" evidence="1">
    <location>
        <begin position="15"/>
        <end position="33"/>
    </location>
</feature>
<keyword evidence="1" id="KW-0472">Membrane</keyword>
<dbReference type="Proteomes" id="UP000246114">
    <property type="component" value="Unassembled WGS sequence"/>
</dbReference>
<name>A0A316MAT2_9CLOT</name>